<keyword evidence="2" id="KW-0732">Signal</keyword>
<evidence type="ECO:0000256" key="2">
    <source>
        <dbReference type="SAM" id="SignalP"/>
    </source>
</evidence>
<accession>A0A212EZX2</accession>
<feature type="chain" id="PRO_5012758530" evidence="2">
    <location>
        <begin position="27"/>
        <end position="305"/>
    </location>
</feature>
<dbReference type="EMBL" id="AGBW02011206">
    <property type="protein sequence ID" value="OWR47048.1"/>
    <property type="molecule type" value="Genomic_DNA"/>
</dbReference>
<sequence length="305" mass="35587">MDVFDNFQRWLFCLSVLYMSVKLVRTVSVPTKEPYGIEAQAKFFQDFFSVQLSPYKIEFGHVCEDPHTWEQRYEKKDFKNHRDMGKVRWGDKNGGYGEHYWDLNHAGYTDNHGDEYNGDDGSYHEEPSDAYNGPDDTGSYDSESYSDDVPQYEETGRIKRAHSKTSEQSEDEIEPTTKSPKIKSERIIEEEGTTEVQKSNKKQKEHRYERPQQEKEKNHFVLVVNEKETEEEQSDRTRQTKQQQSEPKRFVKYEDGAGVRQHTNPEALASASAPRLFLETQTGHIVDRMTGQAYVLQPVANKYNK</sequence>
<dbReference type="AlphaFoldDB" id="A0A212EZX2"/>
<reference evidence="3 4" key="1">
    <citation type="journal article" date="2011" name="Cell">
        <title>The monarch butterfly genome yields insights into long-distance migration.</title>
        <authorList>
            <person name="Zhan S."/>
            <person name="Merlin C."/>
            <person name="Boore J.L."/>
            <person name="Reppert S.M."/>
        </authorList>
    </citation>
    <scope>NUCLEOTIDE SEQUENCE [LARGE SCALE GENOMIC DNA]</scope>
    <source>
        <strain evidence="3">F-2</strain>
    </source>
</reference>
<dbReference type="InParanoid" id="A0A212EZX2"/>
<feature type="signal peptide" evidence="2">
    <location>
        <begin position="1"/>
        <end position="26"/>
    </location>
</feature>
<name>A0A212EZX2_DANPL</name>
<gene>
    <name evidence="3" type="ORF">KGM_211399</name>
</gene>
<evidence type="ECO:0000256" key="1">
    <source>
        <dbReference type="SAM" id="MobiDB-lite"/>
    </source>
</evidence>
<feature type="compositionally biased region" description="Basic and acidic residues" evidence="1">
    <location>
        <begin position="206"/>
        <end position="219"/>
    </location>
</feature>
<organism evidence="3 4">
    <name type="scientific">Danaus plexippus plexippus</name>
    <dbReference type="NCBI Taxonomy" id="278856"/>
    <lineage>
        <taxon>Eukaryota</taxon>
        <taxon>Metazoa</taxon>
        <taxon>Ecdysozoa</taxon>
        <taxon>Arthropoda</taxon>
        <taxon>Hexapoda</taxon>
        <taxon>Insecta</taxon>
        <taxon>Pterygota</taxon>
        <taxon>Neoptera</taxon>
        <taxon>Endopterygota</taxon>
        <taxon>Lepidoptera</taxon>
        <taxon>Glossata</taxon>
        <taxon>Ditrysia</taxon>
        <taxon>Papilionoidea</taxon>
        <taxon>Nymphalidae</taxon>
        <taxon>Danainae</taxon>
        <taxon>Danaini</taxon>
        <taxon>Danaina</taxon>
        <taxon>Danaus</taxon>
        <taxon>Danaus</taxon>
    </lineage>
</organism>
<feature type="compositionally biased region" description="Basic and acidic residues" evidence="1">
    <location>
        <begin position="112"/>
        <end position="127"/>
    </location>
</feature>
<feature type="region of interest" description="Disordered" evidence="1">
    <location>
        <begin position="112"/>
        <end position="250"/>
    </location>
</feature>
<comment type="caution">
    <text evidence="3">The sequence shown here is derived from an EMBL/GenBank/DDBJ whole genome shotgun (WGS) entry which is preliminary data.</text>
</comment>
<proteinExistence type="predicted"/>
<dbReference type="KEGG" id="dpl:KGM_211399"/>
<evidence type="ECO:0000313" key="3">
    <source>
        <dbReference type="EMBL" id="OWR47048.1"/>
    </source>
</evidence>
<keyword evidence="4" id="KW-1185">Reference proteome</keyword>
<dbReference type="Proteomes" id="UP000007151">
    <property type="component" value="Unassembled WGS sequence"/>
</dbReference>
<protein>
    <submittedName>
        <fullName evidence="3">Uncharacterized protein</fullName>
    </submittedName>
</protein>
<evidence type="ECO:0000313" key="4">
    <source>
        <dbReference type="Proteomes" id="UP000007151"/>
    </source>
</evidence>